<proteinExistence type="predicted"/>
<sequence length="200" mass="22641">MTSAGRCPTLTDIAANSVRVGILVRLAIRRWWRLWLLFLVILWVLFLRNIVSEEAREATMNARTHGRVSVHIVEDKKILTLLKEPAEEGLGLKLSTRSAFIRIILSDSEAQEHRTPFYYTRAATTLLPAQSQSSAFINPGISGVIILYSEETLKYNICFMILMRPVVTDMAFLRLLGSVCTAQFPEEHFRMVGEAGLSTW</sequence>
<feature type="transmembrane region" description="Helical" evidence="1">
    <location>
        <begin position="32"/>
        <end position="51"/>
    </location>
</feature>
<reference evidence="2 3" key="1">
    <citation type="submission" date="2016-07" db="EMBL/GenBank/DDBJ databases">
        <title>Draft genome of the white-rot fungus Obba rivulosa 3A-2.</title>
        <authorList>
            <consortium name="DOE Joint Genome Institute"/>
            <person name="Miettinen O."/>
            <person name="Riley R."/>
            <person name="Acob R."/>
            <person name="Barry K."/>
            <person name="Cullen D."/>
            <person name="De Vries R."/>
            <person name="Hainaut M."/>
            <person name="Hatakka A."/>
            <person name="Henrissat B."/>
            <person name="Hilden K."/>
            <person name="Kuo R."/>
            <person name="Labutti K."/>
            <person name="Lipzen A."/>
            <person name="Makela M.R."/>
            <person name="Sandor L."/>
            <person name="Spatafora J.W."/>
            <person name="Grigoriev I.V."/>
            <person name="Hibbett D.S."/>
        </authorList>
    </citation>
    <scope>NUCLEOTIDE SEQUENCE [LARGE SCALE GENOMIC DNA]</scope>
    <source>
        <strain evidence="2 3">3A-2</strain>
    </source>
</reference>
<dbReference type="AlphaFoldDB" id="A0A8E2AFY0"/>
<name>A0A8E2AFY0_9APHY</name>
<evidence type="ECO:0000256" key="1">
    <source>
        <dbReference type="SAM" id="Phobius"/>
    </source>
</evidence>
<keyword evidence="1" id="KW-0472">Membrane</keyword>
<keyword evidence="1" id="KW-0812">Transmembrane</keyword>
<dbReference type="EMBL" id="KV722904">
    <property type="protein sequence ID" value="OCH83641.1"/>
    <property type="molecule type" value="Genomic_DNA"/>
</dbReference>
<protein>
    <submittedName>
        <fullName evidence="2">Uncharacterized protein</fullName>
    </submittedName>
</protein>
<gene>
    <name evidence="2" type="ORF">OBBRIDRAFT_808854</name>
</gene>
<evidence type="ECO:0000313" key="2">
    <source>
        <dbReference type="EMBL" id="OCH83641.1"/>
    </source>
</evidence>
<keyword evidence="1" id="KW-1133">Transmembrane helix</keyword>
<evidence type="ECO:0000313" key="3">
    <source>
        <dbReference type="Proteomes" id="UP000250043"/>
    </source>
</evidence>
<dbReference type="Proteomes" id="UP000250043">
    <property type="component" value="Unassembled WGS sequence"/>
</dbReference>
<keyword evidence="3" id="KW-1185">Reference proteome</keyword>
<organism evidence="2 3">
    <name type="scientific">Obba rivulosa</name>
    <dbReference type="NCBI Taxonomy" id="1052685"/>
    <lineage>
        <taxon>Eukaryota</taxon>
        <taxon>Fungi</taxon>
        <taxon>Dikarya</taxon>
        <taxon>Basidiomycota</taxon>
        <taxon>Agaricomycotina</taxon>
        <taxon>Agaricomycetes</taxon>
        <taxon>Polyporales</taxon>
        <taxon>Gelatoporiaceae</taxon>
        <taxon>Obba</taxon>
    </lineage>
</organism>
<accession>A0A8E2AFY0</accession>